<dbReference type="AlphaFoldDB" id="A0A6L5XB23"/>
<dbReference type="Pfam" id="PF13560">
    <property type="entry name" value="HTH_31"/>
    <property type="match status" value="1"/>
</dbReference>
<evidence type="ECO:0000256" key="1">
    <source>
        <dbReference type="ARBA" id="ARBA00023015"/>
    </source>
</evidence>
<dbReference type="SMART" id="SM00530">
    <property type="entry name" value="HTH_XRE"/>
    <property type="match status" value="1"/>
</dbReference>
<keyword evidence="1" id="KW-0805">Transcription regulation</keyword>
<sequence>MTIQEKLGNALRRLRNRQGLSQEAVALAAHIDRRYMSDVENGKRNVSLDILERLAHFFQIPVRDLMAEAERCTLLDNELLKSWLSDNDHGDAVVLEGDEFATAVVGVSNDGRVVYDYDQMMNCLVDTQHMSEDEALEWLENNTLRAIDYMGPKAPIVVHNLKF</sequence>
<evidence type="ECO:0000259" key="4">
    <source>
        <dbReference type="PROSITE" id="PS50943"/>
    </source>
</evidence>
<keyword evidence="6" id="KW-1185">Reference proteome</keyword>
<keyword evidence="3" id="KW-0804">Transcription</keyword>
<evidence type="ECO:0000313" key="6">
    <source>
        <dbReference type="Proteomes" id="UP000483362"/>
    </source>
</evidence>
<dbReference type="PROSITE" id="PS50943">
    <property type="entry name" value="HTH_CROC1"/>
    <property type="match status" value="1"/>
</dbReference>
<evidence type="ECO:0000313" key="5">
    <source>
        <dbReference type="EMBL" id="MSS17431.1"/>
    </source>
</evidence>
<evidence type="ECO:0000256" key="3">
    <source>
        <dbReference type="ARBA" id="ARBA00023163"/>
    </source>
</evidence>
<organism evidence="5 6">
    <name type="scientific">Sodaliphilus pleomorphus</name>
    <dbReference type="NCBI Taxonomy" id="2606626"/>
    <lineage>
        <taxon>Bacteria</taxon>
        <taxon>Pseudomonadati</taxon>
        <taxon>Bacteroidota</taxon>
        <taxon>Bacteroidia</taxon>
        <taxon>Bacteroidales</taxon>
        <taxon>Muribaculaceae</taxon>
        <taxon>Sodaliphilus</taxon>
    </lineage>
</organism>
<dbReference type="GO" id="GO:0003700">
    <property type="term" value="F:DNA-binding transcription factor activity"/>
    <property type="evidence" value="ECO:0007669"/>
    <property type="project" value="TreeGrafter"/>
</dbReference>
<gene>
    <name evidence="5" type="ORF">FYJ29_06640</name>
</gene>
<name>A0A6L5XB23_9BACT</name>
<proteinExistence type="predicted"/>
<reference evidence="5 6" key="1">
    <citation type="submission" date="2019-08" db="EMBL/GenBank/DDBJ databases">
        <title>In-depth cultivation of the pig gut microbiome towards novel bacterial diversity and tailored functional studies.</title>
        <authorList>
            <person name="Wylensek D."/>
            <person name="Hitch T.C.A."/>
            <person name="Clavel T."/>
        </authorList>
    </citation>
    <scope>NUCLEOTIDE SEQUENCE [LARGE SCALE GENOMIC DNA]</scope>
    <source>
        <strain evidence="5 6">Oil-RF-744-WCA-WT-10</strain>
    </source>
</reference>
<dbReference type="GO" id="GO:0003677">
    <property type="term" value="F:DNA binding"/>
    <property type="evidence" value="ECO:0007669"/>
    <property type="project" value="UniProtKB-KW"/>
</dbReference>
<evidence type="ECO:0000256" key="2">
    <source>
        <dbReference type="ARBA" id="ARBA00023125"/>
    </source>
</evidence>
<dbReference type="PANTHER" id="PTHR46797">
    <property type="entry name" value="HTH-TYPE TRANSCRIPTIONAL REGULATOR"/>
    <property type="match status" value="1"/>
</dbReference>
<dbReference type="Proteomes" id="UP000483362">
    <property type="component" value="Unassembled WGS sequence"/>
</dbReference>
<dbReference type="EMBL" id="VULT01000008">
    <property type="protein sequence ID" value="MSS17431.1"/>
    <property type="molecule type" value="Genomic_DNA"/>
</dbReference>
<comment type="caution">
    <text evidence="5">The sequence shown here is derived from an EMBL/GenBank/DDBJ whole genome shotgun (WGS) entry which is preliminary data.</text>
</comment>
<dbReference type="RefSeq" id="WP_154326673.1">
    <property type="nucleotide sequence ID" value="NZ_CP045696.1"/>
</dbReference>
<feature type="domain" description="HTH cro/C1-type" evidence="4">
    <location>
        <begin position="11"/>
        <end position="65"/>
    </location>
</feature>
<dbReference type="CDD" id="cd00093">
    <property type="entry name" value="HTH_XRE"/>
    <property type="match status" value="1"/>
</dbReference>
<dbReference type="InterPro" id="IPR050807">
    <property type="entry name" value="TransReg_Diox_bact_type"/>
</dbReference>
<dbReference type="SUPFAM" id="SSF47413">
    <property type="entry name" value="lambda repressor-like DNA-binding domains"/>
    <property type="match status" value="1"/>
</dbReference>
<dbReference type="Gene3D" id="1.10.260.40">
    <property type="entry name" value="lambda repressor-like DNA-binding domains"/>
    <property type="match status" value="1"/>
</dbReference>
<keyword evidence="2" id="KW-0238">DNA-binding</keyword>
<dbReference type="GO" id="GO:0005829">
    <property type="term" value="C:cytosol"/>
    <property type="evidence" value="ECO:0007669"/>
    <property type="project" value="TreeGrafter"/>
</dbReference>
<accession>A0A6L5XB23</accession>
<dbReference type="InterPro" id="IPR001387">
    <property type="entry name" value="Cro/C1-type_HTH"/>
</dbReference>
<protein>
    <submittedName>
        <fullName evidence="5">Helix-turn-helix transcriptional regulator</fullName>
    </submittedName>
</protein>
<dbReference type="InterPro" id="IPR010982">
    <property type="entry name" value="Lambda_DNA-bd_dom_sf"/>
</dbReference>
<dbReference type="PANTHER" id="PTHR46797:SF23">
    <property type="entry name" value="HTH-TYPE TRANSCRIPTIONAL REGULATOR SUTR"/>
    <property type="match status" value="1"/>
</dbReference>